<evidence type="ECO:0000313" key="5">
    <source>
        <dbReference type="Proteomes" id="UP000264693"/>
    </source>
</evidence>
<dbReference type="Gene3D" id="2.60.120.10">
    <property type="entry name" value="Jelly Rolls"/>
    <property type="match status" value="1"/>
</dbReference>
<dbReference type="InterPro" id="IPR011051">
    <property type="entry name" value="RmlC_Cupin_sf"/>
</dbReference>
<dbReference type="EMBL" id="CP032101">
    <property type="protein sequence ID" value="AXX88481.1"/>
    <property type="molecule type" value="Genomic_DNA"/>
</dbReference>
<organism evidence="2 5">
    <name type="scientific">Malaciobacter marinus</name>
    <dbReference type="NCBI Taxonomy" id="505249"/>
    <lineage>
        <taxon>Bacteria</taxon>
        <taxon>Pseudomonadati</taxon>
        <taxon>Campylobacterota</taxon>
        <taxon>Epsilonproteobacteria</taxon>
        <taxon>Campylobacterales</taxon>
        <taxon>Arcobacteraceae</taxon>
        <taxon>Malaciobacter</taxon>
    </lineage>
</organism>
<dbReference type="AlphaFoldDB" id="A0A347TPF3"/>
<keyword evidence="4" id="KW-1185">Reference proteome</keyword>
<dbReference type="SUPFAM" id="SSF51182">
    <property type="entry name" value="RmlC-like cupins"/>
    <property type="match status" value="1"/>
</dbReference>
<protein>
    <submittedName>
        <fullName evidence="2 3">Cupin</fullName>
    </submittedName>
</protein>
<evidence type="ECO:0000313" key="4">
    <source>
        <dbReference type="Proteomes" id="UP000224740"/>
    </source>
</evidence>
<dbReference type="InterPro" id="IPR013096">
    <property type="entry name" value="Cupin_2"/>
</dbReference>
<dbReference type="CDD" id="cd06981">
    <property type="entry name" value="cupin_reut_a1446"/>
    <property type="match status" value="1"/>
</dbReference>
<proteinExistence type="predicted"/>
<evidence type="ECO:0000259" key="1">
    <source>
        <dbReference type="Pfam" id="PF07883"/>
    </source>
</evidence>
<evidence type="ECO:0000313" key="2">
    <source>
        <dbReference type="EMBL" id="AXX88481.1"/>
    </source>
</evidence>
<dbReference type="InterPro" id="IPR014710">
    <property type="entry name" value="RmlC-like_jellyroll"/>
</dbReference>
<sequence length="106" mass="12781">MQIENLFENIKIDKKAEQFISLFENKNIKIEKIVSNGQTSAKDFWYEQEENEFVLLLDGYAIIEFEDEQIELNKGDFINIKSYKKHRVKYTCEEKPTIWLAIYYKD</sequence>
<dbReference type="Proteomes" id="UP000264693">
    <property type="component" value="Chromosome"/>
</dbReference>
<reference evidence="4" key="1">
    <citation type="submission" date="2017-09" db="EMBL/GenBank/DDBJ databases">
        <title>Arcobacter canalis sp. nov., a new species isolated from a water canal contaminated with urban sewage.</title>
        <authorList>
            <person name="Perez-Cataluna A."/>
            <person name="Salas-Masso N."/>
            <person name="Figueras M.J."/>
        </authorList>
    </citation>
    <scope>NUCLEOTIDE SEQUENCE [LARGE SCALE GENOMIC DNA]</scope>
    <source>
        <strain evidence="4">CECT 7727</strain>
    </source>
</reference>
<reference evidence="2 5" key="3">
    <citation type="submission" date="2018-08" db="EMBL/GenBank/DDBJ databases">
        <title>Complete genome of the Arcobacter marinus type strain JCM 15502.</title>
        <authorList>
            <person name="Miller W.G."/>
            <person name="Yee E."/>
            <person name="Huynh S."/>
            <person name="Parker C.T."/>
        </authorList>
    </citation>
    <scope>NUCLEOTIDE SEQUENCE [LARGE SCALE GENOMIC DNA]</scope>
    <source>
        <strain evidence="2 5">JCM 15502</strain>
    </source>
</reference>
<accession>A0A347TPF3</accession>
<gene>
    <name evidence="2" type="ORF">AMRN_2789</name>
    <name evidence="3" type="ORF">CPH92_00835</name>
</gene>
<dbReference type="Pfam" id="PF07883">
    <property type="entry name" value="Cupin_2"/>
    <property type="match status" value="1"/>
</dbReference>
<evidence type="ECO:0000313" key="3">
    <source>
        <dbReference type="EMBL" id="PHO16593.1"/>
    </source>
</evidence>
<reference evidence="3" key="2">
    <citation type="submission" date="2017-09" db="EMBL/GenBank/DDBJ databases">
        <authorList>
            <person name="Perez-Cataluna A."/>
            <person name="Figueras M.J."/>
            <person name="Salas-Masso N."/>
        </authorList>
    </citation>
    <scope>NUCLEOTIDE SEQUENCE</scope>
    <source>
        <strain evidence="3">CECT 7727</strain>
    </source>
</reference>
<name>A0A347TPF3_9BACT</name>
<feature type="domain" description="Cupin type-2" evidence="1">
    <location>
        <begin position="38"/>
        <end position="103"/>
    </location>
</feature>
<dbReference type="KEGG" id="amar:AMRN_2789"/>
<dbReference type="Proteomes" id="UP000224740">
    <property type="component" value="Unassembled WGS sequence"/>
</dbReference>
<dbReference type="RefSeq" id="WP_099309926.1">
    <property type="nucleotide sequence ID" value="NZ_CP032101.1"/>
</dbReference>
<dbReference type="EMBL" id="NXAO01000003">
    <property type="protein sequence ID" value="PHO16593.1"/>
    <property type="molecule type" value="Genomic_DNA"/>
</dbReference>